<proteinExistence type="predicted"/>
<sequence>MQTNELTKKHKLIFLVLIALLMFKPAPGILFGSFSVKIIPIIILLISFVVLLIMTKDWFLKNPKNLYYLDKKPDYVTIFLSLGALSLIISTVYGIIALPKAGLGDFIELYRYAFYISFYLIAREVRVPSIKQLIFPIFLFILAIEIFGILQFFNIFNINNHIGLLYTQSESLYKMIDHQHRVTSTFQNPNMYGSFLIIVVALVLSYMTIYKTNPIIGYGFITLSLLSVFFTTSRTAVIITAGVIVYWLLLRLVLRKGTFIKSLSQGLIVLGIFAMLALVVIPKVPYLDYAADQIISGLSANAPSEGGEDSEGEDGDNANSEDDERLKRSVESVSSFKNRYYYWNLNLEKFKESPIIGSGPMKEGFVRFADNSYLYTLARYGILGLLVLAGLYLYIYARTFYSIVKGNKSKQFLGLAINLTIVGYAVMGMVAEVWYNLQSITILFIIIGLMFNKFISDEEESI</sequence>
<keyword evidence="4 6" id="KW-0472">Membrane</keyword>
<evidence type="ECO:0000259" key="7">
    <source>
        <dbReference type="Pfam" id="PF04932"/>
    </source>
</evidence>
<evidence type="ECO:0000256" key="4">
    <source>
        <dbReference type="ARBA" id="ARBA00023136"/>
    </source>
</evidence>
<evidence type="ECO:0000313" key="9">
    <source>
        <dbReference type="Proteomes" id="UP000031014"/>
    </source>
</evidence>
<name>A0A0A8X1K9_MESS1</name>
<comment type="subcellular location">
    <subcellularLocation>
        <location evidence="1">Membrane</location>
        <topology evidence="1">Multi-pass membrane protein</topology>
    </subcellularLocation>
</comment>
<dbReference type="PANTHER" id="PTHR37422">
    <property type="entry name" value="TEICHURONIC ACID BIOSYNTHESIS PROTEIN TUAE"/>
    <property type="match status" value="1"/>
</dbReference>
<feature type="transmembrane region" description="Helical" evidence="6">
    <location>
        <begin position="191"/>
        <end position="208"/>
    </location>
</feature>
<dbReference type="Proteomes" id="UP000031014">
    <property type="component" value="Unassembled WGS sequence"/>
</dbReference>
<dbReference type="PANTHER" id="PTHR37422:SF13">
    <property type="entry name" value="LIPOPOLYSACCHARIDE BIOSYNTHESIS PROTEIN PA4999-RELATED"/>
    <property type="match status" value="1"/>
</dbReference>
<feature type="domain" description="O-antigen ligase-related" evidence="7">
    <location>
        <begin position="222"/>
        <end position="388"/>
    </location>
</feature>
<feature type="transmembrane region" description="Helical" evidence="6">
    <location>
        <begin position="266"/>
        <end position="284"/>
    </location>
</feature>
<dbReference type="RefSeq" id="WP_041963974.1">
    <property type="nucleotide sequence ID" value="NZ_BASE01000004.1"/>
</dbReference>
<feature type="transmembrane region" description="Helical" evidence="6">
    <location>
        <begin position="75"/>
        <end position="96"/>
    </location>
</feature>
<evidence type="ECO:0000256" key="1">
    <source>
        <dbReference type="ARBA" id="ARBA00004141"/>
    </source>
</evidence>
<dbReference type="Pfam" id="PF04932">
    <property type="entry name" value="Wzy_C"/>
    <property type="match status" value="1"/>
</dbReference>
<dbReference type="InterPro" id="IPR051533">
    <property type="entry name" value="WaaL-like"/>
</dbReference>
<feature type="transmembrane region" description="Helical" evidence="6">
    <location>
        <begin position="412"/>
        <end position="431"/>
    </location>
</feature>
<feature type="transmembrane region" description="Helical" evidence="6">
    <location>
        <begin position="377"/>
        <end position="400"/>
    </location>
</feature>
<evidence type="ECO:0000256" key="5">
    <source>
        <dbReference type="SAM" id="MobiDB-lite"/>
    </source>
</evidence>
<dbReference type="STRING" id="1321606.SAMD00020551_0140"/>
<feature type="transmembrane region" description="Helical" evidence="6">
    <location>
        <begin position="133"/>
        <end position="156"/>
    </location>
</feature>
<organism evidence="8 9">
    <name type="scientific">Mesobacillus selenatarsenatis (strain DSM 18680 / JCM 14380 / FERM P-15431 / SF-1)</name>
    <dbReference type="NCBI Taxonomy" id="1321606"/>
    <lineage>
        <taxon>Bacteria</taxon>
        <taxon>Bacillati</taxon>
        <taxon>Bacillota</taxon>
        <taxon>Bacilli</taxon>
        <taxon>Bacillales</taxon>
        <taxon>Bacillaceae</taxon>
        <taxon>Mesobacillus</taxon>
    </lineage>
</organism>
<dbReference type="AlphaFoldDB" id="A0A0A8X1K9"/>
<reference evidence="8 9" key="1">
    <citation type="submission" date="2013-06" db="EMBL/GenBank/DDBJ databases">
        <title>Whole genome shotgun sequence of Bacillus selenatarsenatis SF-1.</title>
        <authorList>
            <person name="Kuroda M."/>
            <person name="Sei K."/>
            <person name="Yamashita M."/>
            <person name="Ike M."/>
        </authorList>
    </citation>
    <scope>NUCLEOTIDE SEQUENCE [LARGE SCALE GENOMIC DNA]</scope>
    <source>
        <strain evidence="8 9">SF-1</strain>
    </source>
</reference>
<feature type="region of interest" description="Disordered" evidence="5">
    <location>
        <begin position="301"/>
        <end position="326"/>
    </location>
</feature>
<evidence type="ECO:0000256" key="3">
    <source>
        <dbReference type="ARBA" id="ARBA00022989"/>
    </source>
</evidence>
<comment type="caution">
    <text evidence="8">The sequence shown here is derived from an EMBL/GenBank/DDBJ whole genome shotgun (WGS) entry which is preliminary data.</text>
</comment>
<feature type="transmembrane region" description="Helical" evidence="6">
    <location>
        <begin position="437"/>
        <end position="455"/>
    </location>
</feature>
<keyword evidence="9" id="KW-1185">Reference proteome</keyword>
<dbReference type="InterPro" id="IPR007016">
    <property type="entry name" value="O-antigen_ligase-rel_domated"/>
</dbReference>
<evidence type="ECO:0000256" key="2">
    <source>
        <dbReference type="ARBA" id="ARBA00022692"/>
    </source>
</evidence>
<protein>
    <recommendedName>
        <fullName evidence="7">O-antigen ligase-related domain-containing protein</fullName>
    </recommendedName>
</protein>
<feature type="transmembrane region" description="Helical" evidence="6">
    <location>
        <begin position="38"/>
        <end position="54"/>
    </location>
</feature>
<gene>
    <name evidence="8" type="ORF">SAMD00020551_0140</name>
</gene>
<accession>A0A0A8X1K9</accession>
<keyword evidence="2 6" id="KW-0812">Transmembrane</keyword>
<evidence type="ECO:0000313" key="8">
    <source>
        <dbReference type="EMBL" id="GAM12021.1"/>
    </source>
</evidence>
<dbReference type="GO" id="GO:0016020">
    <property type="term" value="C:membrane"/>
    <property type="evidence" value="ECO:0007669"/>
    <property type="project" value="UniProtKB-SubCell"/>
</dbReference>
<keyword evidence="3 6" id="KW-1133">Transmembrane helix</keyword>
<dbReference type="EMBL" id="BASE01000004">
    <property type="protein sequence ID" value="GAM12021.1"/>
    <property type="molecule type" value="Genomic_DNA"/>
</dbReference>
<feature type="transmembrane region" description="Helical" evidence="6">
    <location>
        <begin position="237"/>
        <end position="254"/>
    </location>
</feature>
<evidence type="ECO:0000256" key="6">
    <source>
        <dbReference type="SAM" id="Phobius"/>
    </source>
</evidence>
<dbReference type="OrthoDB" id="2778692at2"/>
<feature type="compositionally biased region" description="Acidic residues" evidence="5">
    <location>
        <begin position="306"/>
        <end position="323"/>
    </location>
</feature>